<dbReference type="Gene3D" id="3.40.50.720">
    <property type="entry name" value="NAD(P)-binding Rossmann-like Domain"/>
    <property type="match status" value="1"/>
</dbReference>
<dbReference type="PRINTS" id="PR00080">
    <property type="entry name" value="SDRFAMILY"/>
</dbReference>
<evidence type="ECO:0000256" key="2">
    <source>
        <dbReference type="ARBA" id="ARBA00023002"/>
    </source>
</evidence>
<dbReference type="RefSeq" id="WP_200757723.1">
    <property type="nucleotide sequence ID" value="NZ_AP023366.1"/>
</dbReference>
<dbReference type="AlphaFoldDB" id="A0A7I8DBM6"/>
<proteinExistence type="inferred from homology"/>
<dbReference type="GO" id="GO:0016491">
    <property type="term" value="F:oxidoreductase activity"/>
    <property type="evidence" value="ECO:0007669"/>
    <property type="project" value="UniProtKB-KW"/>
</dbReference>
<dbReference type="PRINTS" id="PR00081">
    <property type="entry name" value="GDHRDH"/>
</dbReference>
<evidence type="ECO:0000313" key="4">
    <source>
        <dbReference type="Proteomes" id="UP000593802"/>
    </source>
</evidence>
<accession>A0A7I8DBM6</accession>
<dbReference type="InterPro" id="IPR036291">
    <property type="entry name" value="NAD(P)-bd_dom_sf"/>
</dbReference>
<evidence type="ECO:0000313" key="3">
    <source>
        <dbReference type="EMBL" id="BCJ87578.1"/>
    </source>
</evidence>
<dbReference type="EMBL" id="AP023366">
    <property type="protein sequence ID" value="BCJ87578.1"/>
    <property type="molecule type" value="Genomic_DNA"/>
</dbReference>
<dbReference type="InterPro" id="IPR050259">
    <property type="entry name" value="SDR"/>
</dbReference>
<dbReference type="KEGG" id="eff:skT53_25630"/>
<dbReference type="Proteomes" id="UP000593802">
    <property type="component" value="Chromosome"/>
</dbReference>
<dbReference type="SUPFAM" id="SSF51735">
    <property type="entry name" value="NAD(P)-binding Rossmann-fold domains"/>
    <property type="match status" value="1"/>
</dbReference>
<dbReference type="PANTHER" id="PTHR42879">
    <property type="entry name" value="3-OXOACYL-(ACYL-CARRIER-PROTEIN) REDUCTASE"/>
    <property type="match status" value="1"/>
</dbReference>
<gene>
    <name evidence="3" type="ORF">skT53_25630</name>
</gene>
<keyword evidence="4" id="KW-1185">Reference proteome</keyword>
<dbReference type="NCBIfam" id="NF005559">
    <property type="entry name" value="PRK07231.1"/>
    <property type="match status" value="1"/>
</dbReference>
<organism evidence="3 4">
    <name type="scientific">Effusibacillus dendaii</name>
    <dbReference type="NCBI Taxonomy" id="2743772"/>
    <lineage>
        <taxon>Bacteria</taxon>
        <taxon>Bacillati</taxon>
        <taxon>Bacillota</taxon>
        <taxon>Bacilli</taxon>
        <taxon>Bacillales</taxon>
        <taxon>Alicyclobacillaceae</taxon>
        <taxon>Effusibacillus</taxon>
    </lineage>
</organism>
<sequence>MKPLQGRVVLITGASRGIGAATAVLMAKAGADVAVNFFSSESEAAKVVAQIEQQGQKAIAVQADVRNAEDVKRLVETTVNQFGRLDVLVSNANINFAYKPFMEMSWDEFSEKLNGEMATAFRLCQAVVPHMEKQGGGKIITIASGLARTPSPNFIAHGSAKAALVTFTKYLAQELGPKNITANVVSPGLVLTDATKHQPKEMHEMMANLTPLHRLAQPEDIAGAVLSLAADWNSFATGVYLPVNGGMDLS</sequence>
<comment type="similarity">
    <text evidence="1">Belongs to the short-chain dehydrogenases/reductases (SDR) family.</text>
</comment>
<dbReference type="InterPro" id="IPR002347">
    <property type="entry name" value="SDR_fam"/>
</dbReference>
<dbReference type="Pfam" id="PF13561">
    <property type="entry name" value="adh_short_C2"/>
    <property type="match status" value="1"/>
</dbReference>
<name>A0A7I8DBM6_9BACL</name>
<dbReference type="PANTHER" id="PTHR42879:SF2">
    <property type="entry name" value="3-OXOACYL-[ACYL-CARRIER-PROTEIN] REDUCTASE FABG"/>
    <property type="match status" value="1"/>
</dbReference>
<dbReference type="GO" id="GO:0008206">
    <property type="term" value="P:bile acid metabolic process"/>
    <property type="evidence" value="ECO:0007669"/>
    <property type="project" value="UniProtKB-ARBA"/>
</dbReference>
<reference evidence="3 4" key="1">
    <citation type="submission" date="2020-08" db="EMBL/GenBank/DDBJ databases">
        <title>Complete Genome Sequence of Effusibacillus dendaii Strain skT53, Isolated from Farmland soil.</title>
        <authorList>
            <person name="Konishi T."/>
            <person name="Kawasaki H."/>
        </authorList>
    </citation>
    <scope>NUCLEOTIDE SEQUENCE [LARGE SCALE GENOMIC DNA]</scope>
    <source>
        <strain evidence="4">skT53</strain>
    </source>
</reference>
<dbReference type="CDD" id="cd05359">
    <property type="entry name" value="ChcA_like_SDR_c"/>
    <property type="match status" value="1"/>
</dbReference>
<dbReference type="FunFam" id="3.40.50.720:FF:000084">
    <property type="entry name" value="Short-chain dehydrogenase reductase"/>
    <property type="match status" value="1"/>
</dbReference>
<evidence type="ECO:0000256" key="1">
    <source>
        <dbReference type="ARBA" id="ARBA00006484"/>
    </source>
</evidence>
<keyword evidence="2" id="KW-0560">Oxidoreductase</keyword>
<protein>
    <submittedName>
        <fullName evidence="3">3-oxoacyl-ACP reductase</fullName>
    </submittedName>
</protein>